<dbReference type="InterPro" id="IPR018490">
    <property type="entry name" value="cNMP-bd_dom_sf"/>
</dbReference>
<dbReference type="CDD" id="cd00038">
    <property type="entry name" value="CAP_ED"/>
    <property type="match status" value="1"/>
</dbReference>
<dbReference type="EMBL" id="CP047166">
    <property type="protein sequence ID" value="QRF66052.1"/>
    <property type="molecule type" value="Genomic_DNA"/>
</dbReference>
<keyword evidence="3" id="KW-1185">Reference proteome</keyword>
<sequence>MITIMQTSISLLFKNARDTGLAPGETLFAAGEDVADIFMVRSGRVHLQRHTTHGAQMVLQNAGPGGVVAEASAYSSRYHCDAIAAEESAVAGLPKQRFLSALADDPALATGWSALLARSVQAARLRSEIRSLTRVADRLDAWLGEGNALPEKGRWQEVAAELGVTREALYRELSQRRTNNHSL</sequence>
<protein>
    <submittedName>
        <fullName evidence="2">Cyclic nucleotide-binding domain-containing protein</fullName>
    </submittedName>
</protein>
<dbReference type="InterPro" id="IPR014710">
    <property type="entry name" value="RmlC-like_jellyroll"/>
</dbReference>
<evidence type="ECO:0000313" key="2">
    <source>
        <dbReference type="EMBL" id="QRF66052.1"/>
    </source>
</evidence>
<organism evidence="2 3">
    <name type="scientific">Ponticoccus alexandrii</name>
    <dbReference type="NCBI Taxonomy" id="1943633"/>
    <lineage>
        <taxon>Bacteria</taxon>
        <taxon>Pseudomonadati</taxon>
        <taxon>Pseudomonadota</taxon>
        <taxon>Alphaproteobacteria</taxon>
        <taxon>Rhodobacterales</taxon>
        <taxon>Roseobacteraceae</taxon>
        <taxon>Ponticoccus</taxon>
    </lineage>
</organism>
<proteinExistence type="predicted"/>
<dbReference type="PROSITE" id="PS50042">
    <property type="entry name" value="CNMP_BINDING_3"/>
    <property type="match status" value="1"/>
</dbReference>
<evidence type="ECO:0000313" key="3">
    <source>
        <dbReference type="Proteomes" id="UP000596387"/>
    </source>
</evidence>
<accession>A0ABX7F8A7</accession>
<dbReference type="InterPro" id="IPR000595">
    <property type="entry name" value="cNMP-bd_dom"/>
</dbReference>
<dbReference type="SUPFAM" id="SSF51206">
    <property type="entry name" value="cAMP-binding domain-like"/>
    <property type="match status" value="1"/>
</dbReference>
<dbReference type="RefSeq" id="WP_023851433.1">
    <property type="nucleotide sequence ID" value="NZ_CP047166.1"/>
</dbReference>
<dbReference type="Proteomes" id="UP000596387">
    <property type="component" value="Chromosome"/>
</dbReference>
<dbReference type="Pfam" id="PF00027">
    <property type="entry name" value="cNMP_binding"/>
    <property type="match status" value="1"/>
</dbReference>
<name>A0ABX7F8A7_9RHOB</name>
<dbReference type="Gene3D" id="2.60.120.10">
    <property type="entry name" value="Jelly Rolls"/>
    <property type="match status" value="1"/>
</dbReference>
<gene>
    <name evidence="2" type="ORF">GQA70_06815</name>
</gene>
<reference evidence="2 3" key="1">
    <citation type="submission" date="2019-12" db="EMBL/GenBank/DDBJ databases">
        <title>Complete Genome Sequence of a Quorum-Sensing Bacterium,Rhodobacteraceae bacterium C31, Isolated from a marine microalgae symbiotic bacteria.</title>
        <authorList>
            <person name="Zhang Y."/>
        </authorList>
    </citation>
    <scope>NUCLEOTIDE SEQUENCE [LARGE SCALE GENOMIC DNA]</scope>
    <source>
        <strain evidence="2 3">C31</strain>
    </source>
</reference>
<evidence type="ECO:0000259" key="1">
    <source>
        <dbReference type="PROSITE" id="PS50042"/>
    </source>
</evidence>
<feature type="domain" description="Cyclic nucleotide-binding" evidence="1">
    <location>
        <begin position="21"/>
        <end position="102"/>
    </location>
</feature>